<feature type="domain" description="F-box" evidence="1">
    <location>
        <begin position="56"/>
        <end position="91"/>
    </location>
</feature>
<dbReference type="Proteomes" id="UP001231189">
    <property type="component" value="Unassembled WGS sequence"/>
</dbReference>
<dbReference type="InterPro" id="IPR036047">
    <property type="entry name" value="F-box-like_dom_sf"/>
</dbReference>
<reference evidence="2" key="1">
    <citation type="submission" date="2023-07" db="EMBL/GenBank/DDBJ databases">
        <title>A chromosome-level genome assembly of Lolium multiflorum.</title>
        <authorList>
            <person name="Chen Y."/>
            <person name="Copetti D."/>
            <person name="Kolliker R."/>
            <person name="Studer B."/>
        </authorList>
    </citation>
    <scope>NUCLEOTIDE SEQUENCE</scope>
    <source>
        <strain evidence="2">02402/16</strain>
        <tissue evidence="2">Leaf</tissue>
    </source>
</reference>
<dbReference type="EMBL" id="JAUUTY010000007">
    <property type="protein sequence ID" value="KAK1612421.1"/>
    <property type="molecule type" value="Genomic_DNA"/>
</dbReference>
<dbReference type="AlphaFoldDB" id="A0AAD8R127"/>
<dbReference type="SUPFAM" id="SSF81383">
    <property type="entry name" value="F-box domain"/>
    <property type="match status" value="1"/>
</dbReference>
<name>A0AAD8R127_LOLMU</name>
<dbReference type="Gene3D" id="1.20.1280.50">
    <property type="match status" value="1"/>
</dbReference>
<dbReference type="InterPro" id="IPR001810">
    <property type="entry name" value="F-box_dom"/>
</dbReference>
<dbReference type="PANTHER" id="PTHR35828">
    <property type="entry name" value="OS08G0203800 PROTEIN-RELATED"/>
    <property type="match status" value="1"/>
</dbReference>
<evidence type="ECO:0000313" key="2">
    <source>
        <dbReference type="EMBL" id="KAK1612421.1"/>
    </source>
</evidence>
<evidence type="ECO:0000313" key="3">
    <source>
        <dbReference type="Proteomes" id="UP001231189"/>
    </source>
</evidence>
<dbReference type="PANTHER" id="PTHR35828:SF25">
    <property type="entry name" value="OS08G0203800 PROTEIN"/>
    <property type="match status" value="1"/>
</dbReference>
<keyword evidence="3" id="KW-1185">Reference proteome</keyword>
<sequence>MAKSQATLGKRDEKKRLEKEVATAIDLNLTKEVIEGQSFQQQNRSMEISTTLWDEDEVVREILLRLDDEAALLRCVVTCKRWRRIVADPHFLLRWHR</sequence>
<organism evidence="2 3">
    <name type="scientific">Lolium multiflorum</name>
    <name type="common">Italian ryegrass</name>
    <name type="synonym">Lolium perenne subsp. multiflorum</name>
    <dbReference type="NCBI Taxonomy" id="4521"/>
    <lineage>
        <taxon>Eukaryota</taxon>
        <taxon>Viridiplantae</taxon>
        <taxon>Streptophyta</taxon>
        <taxon>Embryophyta</taxon>
        <taxon>Tracheophyta</taxon>
        <taxon>Spermatophyta</taxon>
        <taxon>Magnoliopsida</taxon>
        <taxon>Liliopsida</taxon>
        <taxon>Poales</taxon>
        <taxon>Poaceae</taxon>
        <taxon>BOP clade</taxon>
        <taxon>Pooideae</taxon>
        <taxon>Poodae</taxon>
        <taxon>Poeae</taxon>
        <taxon>Poeae Chloroplast Group 2 (Poeae type)</taxon>
        <taxon>Loliodinae</taxon>
        <taxon>Loliinae</taxon>
        <taxon>Lolium</taxon>
    </lineage>
</organism>
<evidence type="ECO:0000259" key="1">
    <source>
        <dbReference type="Pfam" id="PF12937"/>
    </source>
</evidence>
<accession>A0AAD8R127</accession>
<dbReference type="Pfam" id="PF12937">
    <property type="entry name" value="F-box-like"/>
    <property type="match status" value="1"/>
</dbReference>
<comment type="caution">
    <text evidence="2">The sequence shown here is derived from an EMBL/GenBank/DDBJ whole genome shotgun (WGS) entry which is preliminary data.</text>
</comment>
<protein>
    <recommendedName>
        <fullName evidence="1">F-box domain-containing protein</fullName>
    </recommendedName>
</protein>
<gene>
    <name evidence="2" type="ORF">QYE76_036094</name>
</gene>
<proteinExistence type="predicted"/>